<dbReference type="SUPFAM" id="SSF47598">
    <property type="entry name" value="Ribbon-helix-helix"/>
    <property type="match status" value="1"/>
</dbReference>
<evidence type="ECO:0000313" key="4">
    <source>
        <dbReference type="Proteomes" id="UP000267464"/>
    </source>
</evidence>
<name>A0A3N7HUL2_9BURK</name>
<reference evidence="3 4" key="2">
    <citation type="submission" date="2018-12" db="EMBL/GenBank/DDBJ databases">
        <title>Rhizobacter gummiphilus sp. nov., a rubber-degrading bacterium isolated from the soil of a botanical garden in Japan.</title>
        <authorList>
            <person name="Shunsuke S.S."/>
        </authorList>
    </citation>
    <scope>NUCLEOTIDE SEQUENCE [LARGE SCALE GENOMIC DNA]</scope>
    <source>
        <strain evidence="3 4">S-16</strain>
    </source>
</reference>
<dbReference type="PANTHER" id="PTHR36582:SF2">
    <property type="entry name" value="ANTITOXIN PARD"/>
    <property type="match status" value="1"/>
</dbReference>
<dbReference type="EMBL" id="QUSW01000003">
    <property type="protein sequence ID" value="RQP24631.1"/>
    <property type="molecule type" value="Genomic_DNA"/>
</dbReference>
<comment type="caution">
    <text evidence="3">The sequence shown here is derived from an EMBL/GenBank/DDBJ whole genome shotgun (WGS) entry which is preliminary data.</text>
</comment>
<dbReference type="OrthoDB" id="515108at2"/>
<proteinExistence type="inferred from homology"/>
<keyword evidence="2" id="KW-1277">Toxin-antitoxin system</keyword>
<accession>A0A3N7HUL2</accession>
<dbReference type="CDD" id="cd22231">
    <property type="entry name" value="RHH_NikR_HicB-like"/>
    <property type="match status" value="1"/>
</dbReference>
<organism evidence="3 4">
    <name type="scientific">Piscinibacter terrae</name>
    <dbReference type="NCBI Taxonomy" id="2496871"/>
    <lineage>
        <taxon>Bacteria</taxon>
        <taxon>Pseudomonadati</taxon>
        <taxon>Pseudomonadota</taxon>
        <taxon>Betaproteobacteria</taxon>
        <taxon>Burkholderiales</taxon>
        <taxon>Sphaerotilaceae</taxon>
        <taxon>Piscinibacter</taxon>
    </lineage>
</organism>
<dbReference type="Proteomes" id="UP000267464">
    <property type="component" value="Unassembled WGS sequence"/>
</dbReference>
<dbReference type="GO" id="GO:0006355">
    <property type="term" value="P:regulation of DNA-templated transcription"/>
    <property type="evidence" value="ECO:0007669"/>
    <property type="project" value="InterPro"/>
</dbReference>
<keyword evidence="4" id="KW-1185">Reference proteome</keyword>
<sequence>MSTMNISLPDSLREFVDQQVAAAGYGTSSEYVRDLIRRDQERLRLRALLLEGAASAPAGEADDKYFAGLRNRIKKSEAKPRKK</sequence>
<protein>
    <submittedName>
        <fullName evidence="3">Type II toxin-antitoxin system ParD family antitoxin</fullName>
    </submittedName>
</protein>
<evidence type="ECO:0000256" key="1">
    <source>
        <dbReference type="ARBA" id="ARBA00008580"/>
    </source>
</evidence>
<dbReference type="PANTHER" id="PTHR36582">
    <property type="entry name" value="ANTITOXIN PARD"/>
    <property type="match status" value="1"/>
</dbReference>
<dbReference type="InterPro" id="IPR022789">
    <property type="entry name" value="ParD"/>
</dbReference>
<gene>
    <name evidence="3" type="ORF">DZC73_13875</name>
</gene>
<dbReference type="NCBIfam" id="TIGR02606">
    <property type="entry name" value="antidote_CC2985"/>
    <property type="match status" value="1"/>
</dbReference>
<dbReference type="Pfam" id="PF03693">
    <property type="entry name" value="ParD_antitoxin"/>
    <property type="match status" value="1"/>
</dbReference>
<dbReference type="AlphaFoldDB" id="A0A3N7HUL2"/>
<dbReference type="RefSeq" id="WP_124540909.1">
    <property type="nucleotide sequence ID" value="NZ_QUSW01000003.1"/>
</dbReference>
<evidence type="ECO:0000313" key="3">
    <source>
        <dbReference type="EMBL" id="RQP24631.1"/>
    </source>
</evidence>
<reference evidence="3 4" key="1">
    <citation type="submission" date="2018-08" db="EMBL/GenBank/DDBJ databases">
        <authorList>
            <person name="Khan S.A."/>
            <person name="Jeon C.O."/>
            <person name="Chun B.H."/>
            <person name="Jeong S.E."/>
        </authorList>
    </citation>
    <scope>NUCLEOTIDE SEQUENCE [LARGE SCALE GENOMIC DNA]</scope>
    <source>
        <strain evidence="3 4">S-16</strain>
    </source>
</reference>
<comment type="similarity">
    <text evidence="1">Belongs to the ParD antitoxin family.</text>
</comment>
<dbReference type="Gene3D" id="6.10.10.120">
    <property type="entry name" value="Antitoxin ParD1-like"/>
    <property type="match status" value="1"/>
</dbReference>
<dbReference type="InterPro" id="IPR010985">
    <property type="entry name" value="Ribbon_hlx_hlx"/>
</dbReference>
<dbReference type="InterPro" id="IPR038296">
    <property type="entry name" value="ParD_sf"/>
</dbReference>
<evidence type="ECO:0000256" key="2">
    <source>
        <dbReference type="ARBA" id="ARBA00022649"/>
    </source>
</evidence>